<name>A0ABR3F009_9AGAR</name>
<evidence type="ECO:0000256" key="1">
    <source>
        <dbReference type="SAM" id="MobiDB-lite"/>
    </source>
</evidence>
<reference evidence="2 3" key="1">
    <citation type="submission" date="2024-02" db="EMBL/GenBank/DDBJ databases">
        <title>A draft genome for the cacao thread blight pathogen Marasmius crinis-equi.</title>
        <authorList>
            <person name="Cohen S.P."/>
            <person name="Baruah I.K."/>
            <person name="Amoako-Attah I."/>
            <person name="Bukari Y."/>
            <person name="Meinhardt L.W."/>
            <person name="Bailey B.A."/>
        </authorList>
    </citation>
    <scope>NUCLEOTIDE SEQUENCE [LARGE SCALE GENOMIC DNA]</scope>
    <source>
        <strain evidence="2 3">GH-76</strain>
    </source>
</reference>
<organism evidence="2 3">
    <name type="scientific">Marasmius crinis-equi</name>
    <dbReference type="NCBI Taxonomy" id="585013"/>
    <lineage>
        <taxon>Eukaryota</taxon>
        <taxon>Fungi</taxon>
        <taxon>Dikarya</taxon>
        <taxon>Basidiomycota</taxon>
        <taxon>Agaricomycotina</taxon>
        <taxon>Agaricomycetes</taxon>
        <taxon>Agaricomycetidae</taxon>
        <taxon>Agaricales</taxon>
        <taxon>Marasmiineae</taxon>
        <taxon>Marasmiaceae</taxon>
        <taxon>Marasmius</taxon>
    </lineage>
</organism>
<protein>
    <submittedName>
        <fullName evidence="2">Uncharacterized protein</fullName>
    </submittedName>
</protein>
<feature type="region of interest" description="Disordered" evidence="1">
    <location>
        <begin position="1"/>
        <end position="27"/>
    </location>
</feature>
<sequence>MNQTQDTVEAVIDSNQRPAAGPPELSRAAKEALDVRGFHSGHEFTARLWSNNSLADEITRKCDEYFYRKQLKYRQVKEERERKNQPLSNEELETHLTFAHAAFDRIYRHSRILRAGRHLAEQDYFRLYRVLVKTKLTLRHHRKRIWQLQHVLRAQERKHRGNR</sequence>
<feature type="compositionally biased region" description="Polar residues" evidence="1">
    <location>
        <begin position="1"/>
        <end position="17"/>
    </location>
</feature>
<dbReference type="Proteomes" id="UP001465976">
    <property type="component" value="Unassembled WGS sequence"/>
</dbReference>
<gene>
    <name evidence="2" type="ORF">V5O48_013507</name>
</gene>
<comment type="caution">
    <text evidence="2">The sequence shown here is derived from an EMBL/GenBank/DDBJ whole genome shotgun (WGS) entry which is preliminary data.</text>
</comment>
<evidence type="ECO:0000313" key="3">
    <source>
        <dbReference type="Proteomes" id="UP001465976"/>
    </source>
</evidence>
<keyword evidence="3" id="KW-1185">Reference proteome</keyword>
<evidence type="ECO:0000313" key="2">
    <source>
        <dbReference type="EMBL" id="KAL0568475.1"/>
    </source>
</evidence>
<dbReference type="EMBL" id="JBAHYK010001330">
    <property type="protein sequence ID" value="KAL0568475.1"/>
    <property type="molecule type" value="Genomic_DNA"/>
</dbReference>
<accession>A0ABR3F009</accession>
<proteinExistence type="predicted"/>